<reference evidence="14" key="1">
    <citation type="submission" date="2025-08" db="UniProtKB">
        <authorList>
            <consortium name="RefSeq"/>
        </authorList>
    </citation>
    <scope>IDENTIFICATION</scope>
</reference>
<comment type="function">
    <text evidence="10">Transcription factor.</text>
</comment>
<dbReference type="GO" id="GO:0000981">
    <property type="term" value="F:DNA-binding transcription factor activity, RNA polymerase II-specific"/>
    <property type="evidence" value="ECO:0007669"/>
    <property type="project" value="UniProtKB-UniRule"/>
</dbReference>
<dbReference type="GO" id="GO:0045893">
    <property type="term" value="P:positive regulation of DNA-templated transcription"/>
    <property type="evidence" value="ECO:0000318"/>
    <property type="project" value="GO_Central"/>
</dbReference>
<keyword evidence="6 8" id="KW-0539">Nucleus</keyword>
<dbReference type="SUPFAM" id="SSF46689">
    <property type="entry name" value="Homeodomain-like"/>
    <property type="match status" value="1"/>
</dbReference>
<dbReference type="GeneID" id="104589085"/>
<dbReference type="Gene3D" id="1.10.10.60">
    <property type="entry name" value="Homeodomain-like"/>
    <property type="match status" value="1"/>
</dbReference>
<evidence type="ECO:0000256" key="8">
    <source>
        <dbReference type="PROSITE-ProRule" id="PRU00108"/>
    </source>
</evidence>
<dbReference type="OrthoDB" id="6159439at2759"/>
<feature type="DNA-binding region" description="Homeobox" evidence="8">
    <location>
        <begin position="18"/>
        <end position="77"/>
    </location>
</feature>
<evidence type="ECO:0000256" key="2">
    <source>
        <dbReference type="ARBA" id="ARBA00023015"/>
    </source>
</evidence>
<dbReference type="PRINTS" id="PR00031">
    <property type="entry name" value="HTHREPRESSR"/>
</dbReference>
<evidence type="ECO:0000256" key="10">
    <source>
        <dbReference type="RuleBase" id="RU369038"/>
    </source>
</evidence>
<dbReference type="SMART" id="SM00389">
    <property type="entry name" value="HOX"/>
    <property type="match status" value="1"/>
</dbReference>
<dbReference type="InterPro" id="IPR001356">
    <property type="entry name" value="HD"/>
</dbReference>
<comment type="similarity">
    <text evidence="7 10">Belongs to the HD-ZIP homeobox family. Class I subfamily.</text>
</comment>
<comment type="subcellular location">
    <subcellularLocation>
        <location evidence="1 8 9">Nucleus</location>
    </subcellularLocation>
</comment>
<dbReference type="PANTHER" id="PTHR24326">
    <property type="entry name" value="HOMEOBOX-LEUCINE ZIPPER PROTEIN"/>
    <property type="match status" value="1"/>
</dbReference>
<evidence type="ECO:0000256" key="1">
    <source>
        <dbReference type="ARBA" id="ARBA00004123"/>
    </source>
</evidence>
<dbReference type="Pfam" id="PF00046">
    <property type="entry name" value="Homeodomain"/>
    <property type="match status" value="1"/>
</dbReference>
<dbReference type="CDD" id="cd00086">
    <property type="entry name" value="homeodomain"/>
    <property type="match status" value="1"/>
</dbReference>
<evidence type="ECO:0000256" key="9">
    <source>
        <dbReference type="RuleBase" id="RU000682"/>
    </source>
</evidence>
<dbReference type="PANTHER" id="PTHR24326:SF522">
    <property type="entry name" value="HOMEOBOX-LEUCINE ZIPPER PROTEIN ATHB-52"/>
    <property type="match status" value="1"/>
</dbReference>
<organism evidence="13 14">
    <name type="scientific">Nelumbo nucifera</name>
    <name type="common">Sacred lotus</name>
    <dbReference type="NCBI Taxonomy" id="4432"/>
    <lineage>
        <taxon>Eukaryota</taxon>
        <taxon>Viridiplantae</taxon>
        <taxon>Streptophyta</taxon>
        <taxon>Embryophyta</taxon>
        <taxon>Tracheophyta</taxon>
        <taxon>Spermatophyta</taxon>
        <taxon>Magnoliopsida</taxon>
        <taxon>Proteales</taxon>
        <taxon>Nelumbonaceae</taxon>
        <taxon>Nelumbo</taxon>
    </lineage>
</organism>
<keyword evidence="3 8" id="KW-0238">DNA-binding</keyword>
<evidence type="ECO:0000313" key="14">
    <source>
        <dbReference type="RefSeq" id="XP_010245574.1"/>
    </source>
</evidence>
<dbReference type="AlphaFoldDB" id="A0A1U7Z491"/>
<proteinExistence type="inferred from homology"/>
<evidence type="ECO:0000256" key="12">
    <source>
        <dbReference type="SAM" id="MobiDB-lite"/>
    </source>
</evidence>
<dbReference type="GO" id="GO:0000976">
    <property type="term" value="F:transcription cis-regulatory region binding"/>
    <property type="evidence" value="ECO:0007669"/>
    <property type="project" value="UniProtKB-ARBA"/>
</dbReference>
<feature type="coiled-coil region" evidence="11">
    <location>
        <begin position="75"/>
        <end position="116"/>
    </location>
</feature>
<dbReference type="GO" id="GO:0043565">
    <property type="term" value="F:sequence-specific DNA binding"/>
    <property type="evidence" value="ECO:0000318"/>
    <property type="project" value="GO_Central"/>
</dbReference>
<dbReference type="PROSITE" id="PS50071">
    <property type="entry name" value="HOMEOBOX_2"/>
    <property type="match status" value="1"/>
</dbReference>
<dbReference type="PROSITE" id="PS00027">
    <property type="entry name" value="HOMEOBOX_1"/>
    <property type="match status" value="1"/>
</dbReference>
<evidence type="ECO:0000256" key="11">
    <source>
        <dbReference type="SAM" id="Coils"/>
    </source>
</evidence>
<dbReference type="OMA" id="ELYAYFM"/>
<keyword evidence="13" id="KW-1185">Reference proteome</keyword>
<keyword evidence="2 10" id="KW-0805">Transcription regulation</keyword>
<name>A0A1U7Z491_NELNU</name>
<keyword evidence="5 10" id="KW-0804">Transcription</keyword>
<evidence type="ECO:0000256" key="3">
    <source>
        <dbReference type="ARBA" id="ARBA00023125"/>
    </source>
</evidence>
<feature type="compositionally biased region" description="Polar residues" evidence="12">
    <location>
        <begin position="121"/>
        <end position="134"/>
    </location>
</feature>
<evidence type="ECO:0000256" key="4">
    <source>
        <dbReference type="ARBA" id="ARBA00023155"/>
    </source>
</evidence>
<evidence type="ECO:0000256" key="7">
    <source>
        <dbReference type="ARBA" id="ARBA00025748"/>
    </source>
</evidence>
<evidence type="ECO:0000313" key="13">
    <source>
        <dbReference type="Proteomes" id="UP000189703"/>
    </source>
</evidence>
<keyword evidence="4 8" id="KW-0371">Homeobox</keyword>
<dbReference type="InterPro" id="IPR045224">
    <property type="entry name" value="HDZip_class_I_plant"/>
</dbReference>
<dbReference type="InterPro" id="IPR000047">
    <property type="entry name" value="HTH_motif"/>
</dbReference>
<protein>
    <recommendedName>
        <fullName evidence="10">Homeobox-leucine zipper protein</fullName>
    </recommendedName>
    <alternativeName>
        <fullName evidence="10">HD-ZIP protein</fullName>
    </alternativeName>
    <alternativeName>
        <fullName evidence="10">Homeodomain transcription factor</fullName>
    </alternativeName>
</protein>
<accession>A0A1U7Z491</accession>
<feature type="region of interest" description="Disordered" evidence="12">
    <location>
        <begin position="121"/>
        <end position="144"/>
    </location>
</feature>
<gene>
    <name evidence="14" type="primary">LOC104589085</name>
</gene>
<dbReference type="FunCoup" id="A0A1U7Z491">
    <property type="interactions" value="44"/>
</dbReference>
<evidence type="ECO:0000256" key="5">
    <source>
        <dbReference type="ARBA" id="ARBA00023163"/>
    </source>
</evidence>
<dbReference type="eggNOG" id="KOG0483">
    <property type="taxonomic scope" value="Eukaryota"/>
</dbReference>
<dbReference type="KEGG" id="nnu:104589085"/>
<dbReference type="FunFam" id="1.10.10.60:FF:000144">
    <property type="entry name" value="homeobox-leucine zipper protein ATHB-6-like"/>
    <property type="match status" value="1"/>
</dbReference>
<dbReference type="GO" id="GO:0005634">
    <property type="term" value="C:nucleus"/>
    <property type="evidence" value="ECO:0000318"/>
    <property type="project" value="GO_Central"/>
</dbReference>
<dbReference type="Proteomes" id="UP000189703">
    <property type="component" value="Unplaced"/>
</dbReference>
<dbReference type="InterPro" id="IPR017970">
    <property type="entry name" value="Homeobox_CS"/>
</dbReference>
<evidence type="ECO:0000256" key="6">
    <source>
        <dbReference type="ARBA" id="ARBA00023242"/>
    </source>
</evidence>
<dbReference type="InterPro" id="IPR009057">
    <property type="entry name" value="Homeodomain-like_sf"/>
</dbReference>
<sequence length="177" mass="20524">MPQKMDFFLQSENQKSPPKRNKKRLSQDQVRLLETSFSNEKKLEPERKIQLARDLGLHPRQVAIWYQNKRARWKTQSLELDYKALQLKLESALADKRRLEKEMLRLRQELDKAQEMLMVSNSTPPTALSSISTSCDEDGSSGLPRSSYWENSGVIQAEELYAFLMGADAQASKFKWS</sequence>
<dbReference type="RefSeq" id="XP_010245574.1">
    <property type="nucleotide sequence ID" value="XM_010247272.2"/>
</dbReference>
<keyword evidence="11" id="KW-0175">Coiled coil</keyword>
<feature type="region of interest" description="Disordered" evidence="12">
    <location>
        <begin position="1"/>
        <end position="29"/>
    </location>
</feature>